<evidence type="ECO:0000256" key="2">
    <source>
        <dbReference type="ARBA" id="ARBA00022801"/>
    </source>
</evidence>
<dbReference type="GO" id="GO:0017108">
    <property type="term" value="F:5'-flap endonuclease activity"/>
    <property type="evidence" value="ECO:0007669"/>
    <property type="project" value="InterPro"/>
</dbReference>
<dbReference type="SMART" id="SM00279">
    <property type="entry name" value="HhH2"/>
    <property type="match status" value="1"/>
</dbReference>
<keyword evidence="1" id="KW-0540">Nuclease</keyword>
<evidence type="ECO:0000256" key="1">
    <source>
        <dbReference type="ARBA" id="ARBA00022722"/>
    </source>
</evidence>
<proteinExistence type="predicted"/>
<dbReference type="SMART" id="SM00475">
    <property type="entry name" value="53EXOc"/>
    <property type="match status" value="1"/>
</dbReference>
<dbReference type="InterPro" id="IPR020046">
    <property type="entry name" value="5-3_exonucl_a-hlix_arch_N"/>
</dbReference>
<dbReference type="Gene3D" id="1.10.150.20">
    <property type="entry name" value="5' to 3' exonuclease, C-terminal subdomain"/>
    <property type="match status" value="1"/>
</dbReference>
<dbReference type="RefSeq" id="WP_102064892.1">
    <property type="nucleotide sequence ID" value="NZ_PKQE01000001.1"/>
</dbReference>
<dbReference type="PANTHER" id="PTHR42646">
    <property type="entry name" value="FLAP ENDONUCLEASE XNI"/>
    <property type="match status" value="1"/>
</dbReference>
<dbReference type="InterPro" id="IPR038969">
    <property type="entry name" value="FEN"/>
</dbReference>
<dbReference type="InterPro" id="IPR002421">
    <property type="entry name" value="5-3_exonuclease"/>
</dbReference>
<dbReference type="Proteomes" id="UP000234456">
    <property type="component" value="Unassembled WGS sequence"/>
</dbReference>
<protein>
    <submittedName>
        <fullName evidence="4">5'-3' exonuclease</fullName>
    </submittedName>
</protein>
<feature type="domain" description="5'-3' exonuclease" evidence="3">
    <location>
        <begin position="2"/>
        <end position="266"/>
    </location>
</feature>
<dbReference type="InterPro" id="IPR008918">
    <property type="entry name" value="HhH2"/>
</dbReference>
<dbReference type="SUPFAM" id="SSF47807">
    <property type="entry name" value="5' to 3' exonuclease, C-terminal subdomain"/>
    <property type="match status" value="1"/>
</dbReference>
<keyword evidence="4" id="KW-0269">Exonuclease</keyword>
<dbReference type="Gene3D" id="3.40.50.1010">
    <property type="entry name" value="5'-nuclease"/>
    <property type="match status" value="1"/>
</dbReference>
<dbReference type="GO" id="GO:0003677">
    <property type="term" value="F:DNA binding"/>
    <property type="evidence" value="ECO:0007669"/>
    <property type="project" value="InterPro"/>
</dbReference>
<dbReference type="OrthoDB" id="8070997at2"/>
<dbReference type="GO" id="GO:0033567">
    <property type="term" value="P:DNA replication, Okazaki fragment processing"/>
    <property type="evidence" value="ECO:0007669"/>
    <property type="project" value="InterPro"/>
</dbReference>
<sequence>MSKTLLIDGNSIGYACHSGTKLTAGGMQTQAVFGFVRVMRELRREYPKHTPMVLWDGRAEWRFQLHPLYKSNRDNDPKKVAMKEAYAQQRPYIARALKHLGVRQVTALKHEADDMAGYFVAELTKNPDNEIVLITGDEDWIQLVRRNVTWRDMRNDDKKVSLANLFDKTGYKTPYAFLEGKCLQGDTSDVISGVGKIGEKGAPEFLAEFGSVREFWRRVDAGEFKPKYVAHKNLASPEGRKIFARNLKLMQLLKVHKPAKEDMRVEIGKVDDDAFQALCEELAFASILKNVPLFTSIFKQ</sequence>
<evidence type="ECO:0000313" key="4">
    <source>
        <dbReference type="EMBL" id="PLC44481.1"/>
    </source>
</evidence>
<dbReference type="CDD" id="cd09899">
    <property type="entry name" value="H3TH_T4-like"/>
    <property type="match status" value="1"/>
</dbReference>
<dbReference type="EMBL" id="PKQE01000001">
    <property type="protein sequence ID" value="PLC44481.1"/>
    <property type="molecule type" value="Genomic_DNA"/>
</dbReference>
<dbReference type="Pfam" id="PF02739">
    <property type="entry name" value="5_3_exonuc_N"/>
    <property type="match status" value="1"/>
</dbReference>
<evidence type="ECO:0000313" key="5">
    <source>
        <dbReference type="Proteomes" id="UP000234456"/>
    </source>
</evidence>
<dbReference type="SUPFAM" id="SSF88723">
    <property type="entry name" value="PIN domain-like"/>
    <property type="match status" value="1"/>
</dbReference>
<dbReference type="GO" id="GO:0008409">
    <property type="term" value="F:5'-3' exonuclease activity"/>
    <property type="evidence" value="ECO:0007669"/>
    <property type="project" value="InterPro"/>
</dbReference>
<dbReference type="CDD" id="cd09860">
    <property type="entry name" value="PIN_T4-like"/>
    <property type="match status" value="1"/>
</dbReference>
<dbReference type="PANTHER" id="PTHR42646:SF2">
    <property type="entry name" value="5'-3' EXONUCLEASE FAMILY PROTEIN"/>
    <property type="match status" value="1"/>
</dbReference>
<accession>A0A2N4TXR0</accession>
<name>A0A2N4TXR0_RALPI</name>
<gene>
    <name evidence="4" type="ORF">C0Q88_07325</name>
</gene>
<evidence type="ECO:0000259" key="3">
    <source>
        <dbReference type="SMART" id="SM00475"/>
    </source>
</evidence>
<reference evidence="4 5" key="1">
    <citation type="submission" date="2017-12" db="EMBL/GenBank/DDBJ databases">
        <title>Draft genome sequence of Ralstonia pickettii 52.</title>
        <authorList>
            <person name="Zheng B."/>
        </authorList>
    </citation>
    <scope>NUCLEOTIDE SEQUENCE [LARGE SCALE GENOMIC DNA]</scope>
    <source>
        <strain evidence="4 5">52</strain>
    </source>
</reference>
<dbReference type="InterPro" id="IPR036279">
    <property type="entry name" value="5-3_exonuclease_C_sf"/>
</dbReference>
<keyword evidence="2" id="KW-0378">Hydrolase</keyword>
<dbReference type="AlphaFoldDB" id="A0A2N4TXR0"/>
<dbReference type="InterPro" id="IPR029060">
    <property type="entry name" value="PIN-like_dom_sf"/>
</dbReference>
<comment type="caution">
    <text evidence="4">The sequence shown here is derived from an EMBL/GenBank/DDBJ whole genome shotgun (WGS) entry which is preliminary data.</text>
</comment>
<organism evidence="4 5">
    <name type="scientific">Ralstonia pickettii</name>
    <name type="common">Burkholderia pickettii</name>
    <dbReference type="NCBI Taxonomy" id="329"/>
    <lineage>
        <taxon>Bacteria</taxon>
        <taxon>Pseudomonadati</taxon>
        <taxon>Pseudomonadota</taxon>
        <taxon>Betaproteobacteria</taxon>
        <taxon>Burkholderiales</taxon>
        <taxon>Burkholderiaceae</taxon>
        <taxon>Ralstonia</taxon>
    </lineage>
</organism>